<feature type="domain" description="Band 7" evidence="4">
    <location>
        <begin position="43"/>
        <end position="215"/>
    </location>
</feature>
<dbReference type="InterPro" id="IPR001107">
    <property type="entry name" value="Band_7"/>
</dbReference>
<feature type="transmembrane region" description="Helical" evidence="3">
    <location>
        <begin position="21"/>
        <end position="41"/>
    </location>
</feature>
<dbReference type="Proteomes" id="UP000427906">
    <property type="component" value="Chromosome"/>
</dbReference>
<evidence type="ECO:0000256" key="3">
    <source>
        <dbReference type="SAM" id="Phobius"/>
    </source>
</evidence>
<evidence type="ECO:0000256" key="2">
    <source>
        <dbReference type="SAM" id="MobiDB-lite"/>
    </source>
</evidence>
<evidence type="ECO:0000313" key="6">
    <source>
        <dbReference type="Proteomes" id="UP000427906"/>
    </source>
</evidence>
<keyword evidence="6" id="KW-1185">Reference proteome</keyword>
<proteinExistence type="predicted"/>
<keyword evidence="3" id="KW-0812">Transmembrane</keyword>
<dbReference type="GO" id="GO:0016020">
    <property type="term" value="C:membrane"/>
    <property type="evidence" value="ECO:0007669"/>
    <property type="project" value="UniProtKB-SubCell"/>
</dbReference>
<evidence type="ECO:0000256" key="1">
    <source>
        <dbReference type="ARBA" id="ARBA00004167"/>
    </source>
</evidence>
<dbReference type="RefSeq" id="WP_155315397.1">
    <property type="nucleotide sequence ID" value="NZ_AP021874.1"/>
</dbReference>
<organism evidence="5 6">
    <name type="scientific">Desulfosarcina alkanivorans</name>
    <dbReference type="NCBI Taxonomy" id="571177"/>
    <lineage>
        <taxon>Bacteria</taxon>
        <taxon>Pseudomonadati</taxon>
        <taxon>Thermodesulfobacteriota</taxon>
        <taxon>Desulfobacteria</taxon>
        <taxon>Desulfobacterales</taxon>
        <taxon>Desulfosarcinaceae</taxon>
        <taxon>Desulfosarcina</taxon>
    </lineage>
</organism>
<evidence type="ECO:0000313" key="5">
    <source>
        <dbReference type="EMBL" id="BBO67105.1"/>
    </source>
</evidence>
<dbReference type="OrthoDB" id="5401403at2"/>
<accession>A0A5K7YF61</accession>
<comment type="subcellular location">
    <subcellularLocation>
        <location evidence="1">Membrane</location>
        <topology evidence="1">Single-pass membrane protein</topology>
    </subcellularLocation>
</comment>
<keyword evidence="3" id="KW-0472">Membrane</keyword>
<keyword evidence="3" id="KW-1133">Transmembrane helix</keyword>
<gene>
    <name evidence="5" type="ORF">DSCA_10350</name>
</gene>
<dbReference type="EMBL" id="AP021874">
    <property type="protein sequence ID" value="BBO67105.1"/>
    <property type="molecule type" value="Genomic_DNA"/>
</dbReference>
<dbReference type="SMART" id="SM00244">
    <property type="entry name" value="PHB"/>
    <property type="match status" value="1"/>
</dbReference>
<dbReference type="KEGG" id="dalk:DSCA_10350"/>
<dbReference type="SUPFAM" id="SSF117892">
    <property type="entry name" value="Band 7/SPFH domain"/>
    <property type="match status" value="1"/>
</dbReference>
<evidence type="ECO:0000259" key="4">
    <source>
        <dbReference type="SMART" id="SM00244"/>
    </source>
</evidence>
<dbReference type="AlphaFoldDB" id="A0A5K7YF61"/>
<dbReference type="Pfam" id="PF01145">
    <property type="entry name" value="Band_7"/>
    <property type="match status" value="1"/>
</dbReference>
<sequence>MATPLPSQLLRRSFVKTVLRRLIAAITVVGLIYGLIAVVYATKTIFKVKMNYAVVLERFGGIRQAVTDVGWHARLPYFTRIEQEVPLMNQTLQLGGTPAPMRIISKGNVALWTSGVLTYRIRNLNTWAIENLSPLDLLQGDYDGIVKDILQAQQVDRLISDRESIKEAIFTALKSRPINIGGPTIEKKYGVEVVSFVLKETRFGDKLVEASEEKKRRELIAEADNYAADQEASRIRKLYAAYLDGIQNLQHSLGRDDGSSDTALLQFLTQQKWATAYEKQQLGQNTVVIQNTRDDTPAVTLPAFNAPNRSEGEEDDQTAD</sequence>
<feature type="region of interest" description="Disordered" evidence="2">
    <location>
        <begin position="298"/>
        <end position="320"/>
    </location>
</feature>
<dbReference type="Gene3D" id="3.30.479.30">
    <property type="entry name" value="Band 7 domain"/>
    <property type="match status" value="1"/>
</dbReference>
<reference evidence="5 6" key="1">
    <citation type="submission" date="2019-11" db="EMBL/GenBank/DDBJ databases">
        <title>Comparative genomics of hydrocarbon-degrading Desulfosarcina strains.</title>
        <authorList>
            <person name="Watanabe M."/>
            <person name="Kojima H."/>
            <person name="Fukui M."/>
        </authorList>
    </citation>
    <scope>NUCLEOTIDE SEQUENCE [LARGE SCALE GENOMIC DNA]</scope>
    <source>
        <strain evidence="5 6">PL12</strain>
    </source>
</reference>
<protein>
    <recommendedName>
        <fullName evidence="4">Band 7 domain-containing protein</fullName>
    </recommendedName>
</protein>
<dbReference type="InterPro" id="IPR036013">
    <property type="entry name" value="Band_7/SPFH_dom_sf"/>
</dbReference>
<name>A0A5K7YF61_9BACT</name>